<dbReference type="PANTHER" id="PTHR38111">
    <property type="entry name" value="ZN(2)-C6 FUNGAL-TYPE DOMAIN-CONTAINING PROTEIN-RELATED"/>
    <property type="match status" value="1"/>
</dbReference>
<dbReference type="SUPFAM" id="SSF57701">
    <property type="entry name" value="Zn2/Cys6 DNA-binding domain"/>
    <property type="match status" value="1"/>
</dbReference>
<dbReference type="GO" id="GO:0000981">
    <property type="term" value="F:DNA-binding transcription factor activity, RNA polymerase II-specific"/>
    <property type="evidence" value="ECO:0007669"/>
    <property type="project" value="InterPro"/>
</dbReference>
<dbReference type="EMBL" id="CDMC01000022">
    <property type="protein sequence ID" value="CEL10975.1"/>
    <property type="molecule type" value="Genomic_DNA"/>
</dbReference>
<gene>
    <name evidence="6" type="ORF">ASPCAL14082</name>
</gene>
<dbReference type="PROSITE" id="PS50048">
    <property type="entry name" value="ZN2_CY6_FUNGAL_2"/>
    <property type="match status" value="1"/>
</dbReference>
<keyword evidence="4" id="KW-0539">Nucleus</keyword>
<accession>A0A0U5GM16</accession>
<dbReference type="InterPro" id="IPR036864">
    <property type="entry name" value="Zn2-C6_fun-type_DNA-bd_sf"/>
</dbReference>
<dbReference type="SMART" id="SM00066">
    <property type="entry name" value="GAL4"/>
    <property type="match status" value="1"/>
</dbReference>
<proteinExistence type="predicted"/>
<dbReference type="STRING" id="454130.A0A0U5GM16"/>
<evidence type="ECO:0000256" key="2">
    <source>
        <dbReference type="ARBA" id="ARBA00023125"/>
    </source>
</evidence>
<dbReference type="Proteomes" id="UP000054771">
    <property type="component" value="Unassembled WGS sequence"/>
</dbReference>
<evidence type="ECO:0000256" key="3">
    <source>
        <dbReference type="ARBA" id="ARBA00023163"/>
    </source>
</evidence>
<reference evidence="7" key="1">
    <citation type="journal article" date="2016" name="Genome Announc.">
        <title>Draft genome sequences of fungus Aspergillus calidoustus.</title>
        <authorList>
            <person name="Horn F."/>
            <person name="Linde J."/>
            <person name="Mattern D.J."/>
            <person name="Walther G."/>
            <person name="Guthke R."/>
            <person name="Scherlach K."/>
            <person name="Martin K."/>
            <person name="Brakhage A.A."/>
            <person name="Petzke L."/>
            <person name="Valiante V."/>
        </authorList>
    </citation>
    <scope>NUCLEOTIDE SEQUENCE [LARGE SCALE GENOMIC DNA]</scope>
    <source>
        <strain evidence="7">SF006504</strain>
    </source>
</reference>
<protein>
    <recommendedName>
        <fullName evidence="5">Zn(2)-C6 fungal-type domain-containing protein</fullName>
    </recommendedName>
</protein>
<dbReference type="CDD" id="cd00067">
    <property type="entry name" value="GAL4"/>
    <property type="match status" value="1"/>
</dbReference>
<dbReference type="GO" id="GO:0008270">
    <property type="term" value="F:zinc ion binding"/>
    <property type="evidence" value="ECO:0007669"/>
    <property type="project" value="InterPro"/>
</dbReference>
<sequence length="460" mass="51464">MVGVPPRTSSCRECLQRRVKCDRTRPECRRCQTRGIRCPGYRRALKFYNQTTGKGDFTDAREFDKKQEAQRNPDAAHAHALALIRRPSIDGNIIPSLSGKALDRQTKKVFEYVVQATFPLTFATFAPRLEPNWLDFIRYHQAAQTEPIERAVRCLNTWFLGVKNKDSAIVDEARYIYGGALRCLAGLVADPATRTSDTTAATAVMLSVFEMLDPLTPHSWLIHSRGLGALFQARGARIHSQGFPRTIFITFRSFLLADAFVRQEPSFLEQDDWRAANLEATFHEDRVGKGNWISKIVEQTFNEIALGPGFLSQTTALIRSRVRDDVSRDELTSRIQHSRGILRNLQRQLASVSGREGKTIEIDRLTDADGVKEDVQTTAGRCLQGLCSGLALLDQLLVLLEADKKRAGQGRVSEIAWGKEINIPTTSETIEGPFSAPDRPLDWLDQISMSMGTLAISNST</sequence>
<keyword evidence="7" id="KW-1185">Reference proteome</keyword>
<dbReference type="AlphaFoldDB" id="A0A0U5GM16"/>
<evidence type="ECO:0000256" key="1">
    <source>
        <dbReference type="ARBA" id="ARBA00023015"/>
    </source>
</evidence>
<dbReference type="GO" id="GO:0003677">
    <property type="term" value="F:DNA binding"/>
    <property type="evidence" value="ECO:0007669"/>
    <property type="project" value="UniProtKB-KW"/>
</dbReference>
<keyword evidence="3" id="KW-0804">Transcription</keyword>
<keyword evidence="2" id="KW-0238">DNA-binding</keyword>
<dbReference type="OrthoDB" id="3525185at2759"/>
<evidence type="ECO:0000313" key="6">
    <source>
        <dbReference type="EMBL" id="CEL10975.1"/>
    </source>
</evidence>
<name>A0A0U5GM16_ASPCI</name>
<dbReference type="InterPro" id="IPR053178">
    <property type="entry name" value="Osmoadaptation_assoc"/>
</dbReference>
<dbReference type="Gene3D" id="4.10.240.10">
    <property type="entry name" value="Zn(2)-C6 fungal-type DNA-binding domain"/>
    <property type="match status" value="1"/>
</dbReference>
<evidence type="ECO:0000256" key="4">
    <source>
        <dbReference type="ARBA" id="ARBA00023242"/>
    </source>
</evidence>
<dbReference type="InterPro" id="IPR001138">
    <property type="entry name" value="Zn2Cys6_DnaBD"/>
</dbReference>
<keyword evidence="1" id="KW-0805">Transcription regulation</keyword>
<dbReference type="PANTHER" id="PTHR38111:SF6">
    <property type="entry name" value="FINGER DOMAIN PROTEIN, PUTATIVE (AFU_ORTHOLOGUE AFUA_8G01940)-RELATED"/>
    <property type="match status" value="1"/>
</dbReference>
<organism evidence="6 7">
    <name type="scientific">Aspergillus calidoustus</name>
    <dbReference type="NCBI Taxonomy" id="454130"/>
    <lineage>
        <taxon>Eukaryota</taxon>
        <taxon>Fungi</taxon>
        <taxon>Dikarya</taxon>
        <taxon>Ascomycota</taxon>
        <taxon>Pezizomycotina</taxon>
        <taxon>Eurotiomycetes</taxon>
        <taxon>Eurotiomycetidae</taxon>
        <taxon>Eurotiales</taxon>
        <taxon>Aspergillaceae</taxon>
        <taxon>Aspergillus</taxon>
        <taxon>Aspergillus subgen. Nidulantes</taxon>
    </lineage>
</organism>
<evidence type="ECO:0000259" key="5">
    <source>
        <dbReference type="PROSITE" id="PS50048"/>
    </source>
</evidence>
<evidence type="ECO:0000313" key="7">
    <source>
        <dbReference type="Proteomes" id="UP000054771"/>
    </source>
</evidence>
<feature type="domain" description="Zn(2)-C6 fungal-type" evidence="5">
    <location>
        <begin position="10"/>
        <end position="38"/>
    </location>
</feature>
<dbReference type="Pfam" id="PF00172">
    <property type="entry name" value="Zn_clus"/>
    <property type="match status" value="1"/>
</dbReference>